<dbReference type="PANTHER" id="PTHR24180:SF45">
    <property type="entry name" value="POLY [ADP-RIBOSE] POLYMERASE TANKYRASE"/>
    <property type="match status" value="1"/>
</dbReference>
<evidence type="ECO:0000256" key="2">
    <source>
        <dbReference type="ARBA" id="ARBA00023043"/>
    </source>
</evidence>
<dbReference type="InterPro" id="IPR051637">
    <property type="entry name" value="Ank_repeat_dom-contain_49"/>
</dbReference>
<dbReference type="PROSITE" id="PS50088">
    <property type="entry name" value="ANK_REPEAT"/>
    <property type="match status" value="2"/>
</dbReference>
<feature type="repeat" description="ANK" evidence="3">
    <location>
        <begin position="309"/>
        <end position="329"/>
    </location>
</feature>
<feature type="region of interest" description="Disordered" evidence="4">
    <location>
        <begin position="371"/>
        <end position="397"/>
    </location>
</feature>
<keyword evidence="1" id="KW-0677">Repeat</keyword>
<dbReference type="SMART" id="SM00248">
    <property type="entry name" value="ANK"/>
    <property type="match status" value="3"/>
</dbReference>
<dbReference type="SUPFAM" id="SSF48403">
    <property type="entry name" value="Ankyrin repeat"/>
    <property type="match status" value="1"/>
</dbReference>
<sequence length="419" mass="46261">MAEFVSAIVGLLVAGAKVGDSLYALIDTLKDAPNEFLALSNEVTDFRVTLSRVIEARESGELALEENGPDSGLDGVVERGEKVIQEVEELVRKVAKHQQGNTESTPVKRIKWLRKVKKAQKLQESLRKVERKNRNEIGNTPMETMIDDTLVSLAMGTRCFRGHDPSNFQQISQLFGKSSYDLLDDYAEDQGFTVLHEVLLGMRYDHGTLDEYLASFGEVKLPTELIDATDACGRTALTWAVEYGWTDAVTTLLKYGSNPHQLRHSIHGKSPLLHLVIAGPASQRSDAGFLGVIRALLEAGVDVNAVDHEGWSPLHVAASWNHYDVIKELAAFSVGALDWDALTDDKQSATDLSLGGGFNAEVQQLLQNHGLSKDNPIETEEKNECSSDSDSGDDERTLYLMEDKIDSPLEQFYDVKEIS</sequence>
<gene>
    <name evidence="5" type="ORF">H2201_006945</name>
</gene>
<evidence type="ECO:0000256" key="1">
    <source>
        <dbReference type="ARBA" id="ARBA00022737"/>
    </source>
</evidence>
<accession>A0ABQ9NKP5</accession>
<evidence type="ECO:0008006" key="7">
    <source>
        <dbReference type="Google" id="ProtNLM"/>
    </source>
</evidence>
<dbReference type="Gene3D" id="1.25.40.20">
    <property type="entry name" value="Ankyrin repeat-containing domain"/>
    <property type="match status" value="1"/>
</dbReference>
<dbReference type="PROSITE" id="PS50297">
    <property type="entry name" value="ANK_REP_REGION"/>
    <property type="match status" value="1"/>
</dbReference>
<dbReference type="InterPro" id="IPR002110">
    <property type="entry name" value="Ankyrin_rpt"/>
</dbReference>
<organism evidence="5 6">
    <name type="scientific">Coniosporium apollinis</name>
    <dbReference type="NCBI Taxonomy" id="61459"/>
    <lineage>
        <taxon>Eukaryota</taxon>
        <taxon>Fungi</taxon>
        <taxon>Dikarya</taxon>
        <taxon>Ascomycota</taxon>
        <taxon>Pezizomycotina</taxon>
        <taxon>Dothideomycetes</taxon>
        <taxon>Dothideomycetes incertae sedis</taxon>
        <taxon>Coniosporium</taxon>
    </lineage>
</organism>
<feature type="repeat" description="ANK" evidence="3">
    <location>
        <begin position="267"/>
        <end position="308"/>
    </location>
</feature>
<dbReference type="PANTHER" id="PTHR24180">
    <property type="entry name" value="CYCLIN-DEPENDENT KINASE INHIBITOR 2C-RELATED"/>
    <property type="match status" value="1"/>
</dbReference>
<name>A0ABQ9NKP5_9PEZI</name>
<keyword evidence="2 3" id="KW-0040">ANK repeat</keyword>
<dbReference type="Pfam" id="PF00023">
    <property type="entry name" value="Ank"/>
    <property type="match status" value="1"/>
</dbReference>
<dbReference type="InterPro" id="IPR036770">
    <property type="entry name" value="Ankyrin_rpt-contain_sf"/>
</dbReference>
<dbReference type="EMBL" id="JAPDRL010000066">
    <property type="protein sequence ID" value="KAJ9660364.1"/>
    <property type="molecule type" value="Genomic_DNA"/>
</dbReference>
<evidence type="ECO:0000256" key="4">
    <source>
        <dbReference type="SAM" id="MobiDB-lite"/>
    </source>
</evidence>
<protein>
    <recommendedName>
        <fullName evidence="7">Fungal N-terminal domain-containing protein</fullName>
    </recommendedName>
</protein>
<dbReference type="Proteomes" id="UP001172684">
    <property type="component" value="Unassembled WGS sequence"/>
</dbReference>
<dbReference type="Pfam" id="PF13637">
    <property type="entry name" value="Ank_4"/>
    <property type="match status" value="1"/>
</dbReference>
<evidence type="ECO:0000313" key="5">
    <source>
        <dbReference type="EMBL" id="KAJ9660364.1"/>
    </source>
</evidence>
<proteinExistence type="predicted"/>
<reference evidence="5" key="1">
    <citation type="submission" date="2022-10" db="EMBL/GenBank/DDBJ databases">
        <title>Culturing micro-colonial fungi from biological soil crusts in the Mojave desert and describing Neophaeococcomyces mojavensis, and introducing the new genera and species Taxawa tesnikishii.</title>
        <authorList>
            <person name="Kurbessoian T."/>
            <person name="Stajich J.E."/>
        </authorList>
    </citation>
    <scope>NUCLEOTIDE SEQUENCE</scope>
    <source>
        <strain evidence="5">TK_1</strain>
    </source>
</reference>
<evidence type="ECO:0000313" key="6">
    <source>
        <dbReference type="Proteomes" id="UP001172684"/>
    </source>
</evidence>
<evidence type="ECO:0000256" key="3">
    <source>
        <dbReference type="PROSITE-ProRule" id="PRU00023"/>
    </source>
</evidence>
<comment type="caution">
    <text evidence="5">The sequence shown here is derived from an EMBL/GenBank/DDBJ whole genome shotgun (WGS) entry which is preliminary data.</text>
</comment>
<feature type="compositionally biased region" description="Basic and acidic residues" evidence="4">
    <location>
        <begin position="371"/>
        <end position="385"/>
    </location>
</feature>
<keyword evidence="6" id="KW-1185">Reference proteome</keyword>